<evidence type="ECO:0000256" key="1">
    <source>
        <dbReference type="ARBA" id="ARBA00022737"/>
    </source>
</evidence>
<evidence type="ECO:0000256" key="4">
    <source>
        <dbReference type="SAM" id="MobiDB-lite"/>
    </source>
</evidence>
<dbReference type="Gene3D" id="1.25.40.10">
    <property type="entry name" value="Tetratricopeptide repeat domain"/>
    <property type="match status" value="1"/>
</dbReference>
<dbReference type="InterPro" id="IPR011990">
    <property type="entry name" value="TPR-like_helical_dom_sf"/>
</dbReference>
<dbReference type="GO" id="GO:0006401">
    <property type="term" value="P:RNA catabolic process"/>
    <property type="evidence" value="ECO:0007669"/>
    <property type="project" value="InterPro"/>
</dbReference>
<feature type="repeat" description="TPR" evidence="3">
    <location>
        <begin position="74"/>
        <end position="107"/>
    </location>
</feature>
<dbReference type="Gramene" id="AET1Gv20528300.22">
    <property type="protein sequence ID" value="AET1Gv20528300.22"/>
    <property type="gene ID" value="AET1Gv20528300"/>
</dbReference>
<dbReference type="InterPro" id="IPR013105">
    <property type="entry name" value="TPR_2"/>
</dbReference>
<proteinExistence type="predicted"/>
<name>A0A452YTH4_AEGTS</name>
<evidence type="ECO:0000256" key="3">
    <source>
        <dbReference type="PROSITE-ProRule" id="PRU00339"/>
    </source>
</evidence>
<dbReference type="Proteomes" id="UP000015105">
    <property type="component" value="Chromosome 1D"/>
</dbReference>
<dbReference type="EnsemblPlants" id="AET1Gv20528300.22">
    <property type="protein sequence ID" value="AET1Gv20528300.22"/>
    <property type="gene ID" value="AET1Gv20528300"/>
</dbReference>
<feature type="compositionally biased region" description="Low complexity" evidence="4">
    <location>
        <begin position="15"/>
        <end position="31"/>
    </location>
</feature>
<dbReference type="InterPro" id="IPR019734">
    <property type="entry name" value="TPR_rpt"/>
</dbReference>
<dbReference type="InterPro" id="IPR039226">
    <property type="entry name" value="Ski3/TTC37"/>
</dbReference>
<feature type="region of interest" description="Disordered" evidence="4">
    <location>
        <begin position="1"/>
        <end position="60"/>
    </location>
</feature>
<dbReference type="Pfam" id="PF07719">
    <property type="entry name" value="TPR_2"/>
    <property type="match status" value="1"/>
</dbReference>
<dbReference type="PANTHER" id="PTHR15704:SF7">
    <property type="entry name" value="SUPERKILLER COMPLEX PROTEIN 3"/>
    <property type="match status" value="1"/>
</dbReference>
<keyword evidence="6" id="KW-1185">Reference proteome</keyword>
<feature type="compositionally biased region" description="Polar residues" evidence="4">
    <location>
        <begin position="1"/>
        <end position="14"/>
    </location>
</feature>
<reference evidence="5" key="5">
    <citation type="journal article" date="2021" name="G3 (Bethesda)">
        <title>Aegilops tauschii genome assembly Aet v5.0 features greater sequence contiguity and improved annotation.</title>
        <authorList>
            <person name="Wang L."/>
            <person name="Zhu T."/>
            <person name="Rodriguez J.C."/>
            <person name="Deal K.R."/>
            <person name="Dubcovsky J."/>
            <person name="McGuire P.E."/>
            <person name="Lux T."/>
            <person name="Spannagl M."/>
            <person name="Mayer K.F.X."/>
            <person name="Baldrich P."/>
            <person name="Meyers B.C."/>
            <person name="Huo N."/>
            <person name="Gu Y.Q."/>
            <person name="Zhou H."/>
            <person name="Devos K.M."/>
            <person name="Bennetzen J.L."/>
            <person name="Unver T."/>
            <person name="Budak H."/>
            <person name="Gulick P.J."/>
            <person name="Galiba G."/>
            <person name="Kalapos B."/>
            <person name="Nelson D.R."/>
            <person name="Li P."/>
            <person name="You F.M."/>
            <person name="Luo M.C."/>
            <person name="Dvorak J."/>
        </authorList>
    </citation>
    <scope>NUCLEOTIDE SEQUENCE [LARGE SCALE GENOMIC DNA]</scope>
    <source>
        <strain evidence="5">cv. AL8/78</strain>
    </source>
</reference>
<feature type="repeat" description="TPR" evidence="3">
    <location>
        <begin position="176"/>
        <end position="209"/>
    </location>
</feature>
<organism evidence="5 6">
    <name type="scientific">Aegilops tauschii subsp. strangulata</name>
    <name type="common">Goatgrass</name>
    <dbReference type="NCBI Taxonomy" id="200361"/>
    <lineage>
        <taxon>Eukaryota</taxon>
        <taxon>Viridiplantae</taxon>
        <taxon>Streptophyta</taxon>
        <taxon>Embryophyta</taxon>
        <taxon>Tracheophyta</taxon>
        <taxon>Spermatophyta</taxon>
        <taxon>Magnoliopsida</taxon>
        <taxon>Liliopsida</taxon>
        <taxon>Poales</taxon>
        <taxon>Poaceae</taxon>
        <taxon>BOP clade</taxon>
        <taxon>Pooideae</taxon>
        <taxon>Triticodae</taxon>
        <taxon>Triticeae</taxon>
        <taxon>Triticinae</taxon>
        <taxon>Aegilops</taxon>
    </lineage>
</organism>
<evidence type="ECO:0000256" key="2">
    <source>
        <dbReference type="ARBA" id="ARBA00022803"/>
    </source>
</evidence>
<reference evidence="5" key="3">
    <citation type="journal article" date="2017" name="Nature">
        <title>Genome sequence of the progenitor of the wheat D genome Aegilops tauschii.</title>
        <authorList>
            <person name="Luo M.C."/>
            <person name="Gu Y.Q."/>
            <person name="Puiu D."/>
            <person name="Wang H."/>
            <person name="Twardziok S.O."/>
            <person name="Deal K.R."/>
            <person name="Huo N."/>
            <person name="Zhu T."/>
            <person name="Wang L."/>
            <person name="Wang Y."/>
            <person name="McGuire P.E."/>
            <person name="Liu S."/>
            <person name="Long H."/>
            <person name="Ramasamy R.K."/>
            <person name="Rodriguez J.C."/>
            <person name="Van S.L."/>
            <person name="Yuan L."/>
            <person name="Wang Z."/>
            <person name="Xia Z."/>
            <person name="Xiao L."/>
            <person name="Anderson O.D."/>
            <person name="Ouyang S."/>
            <person name="Liang Y."/>
            <person name="Zimin A.V."/>
            <person name="Pertea G."/>
            <person name="Qi P."/>
            <person name="Bennetzen J.L."/>
            <person name="Dai X."/>
            <person name="Dawson M.W."/>
            <person name="Muller H.G."/>
            <person name="Kugler K."/>
            <person name="Rivarola-Duarte L."/>
            <person name="Spannagl M."/>
            <person name="Mayer K.F.X."/>
            <person name="Lu F.H."/>
            <person name="Bevan M.W."/>
            <person name="Leroy P."/>
            <person name="Li P."/>
            <person name="You F.M."/>
            <person name="Sun Q."/>
            <person name="Liu Z."/>
            <person name="Lyons E."/>
            <person name="Wicker T."/>
            <person name="Salzberg S.L."/>
            <person name="Devos K.M."/>
            <person name="Dvorak J."/>
        </authorList>
    </citation>
    <scope>NUCLEOTIDE SEQUENCE [LARGE SCALE GENOMIC DNA]</scope>
    <source>
        <strain evidence="5">cv. AL8/78</strain>
    </source>
</reference>
<accession>A0A452YTH4</accession>
<dbReference type="SMART" id="SM00028">
    <property type="entry name" value="TPR"/>
    <property type="match status" value="4"/>
</dbReference>
<reference evidence="5" key="4">
    <citation type="submission" date="2019-03" db="UniProtKB">
        <authorList>
            <consortium name="EnsemblPlants"/>
        </authorList>
    </citation>
    <scope>IDENTIFICATION</scope>
</reference>
<evidence type="ECO:0000313" key="6">
    <source>
        <dbReference type="Proteomes" id="UP000015105"/>
    </source>
</evidence>
<sequence>APLTRIHSSFKPTQSAADSSAARRSTSSTAARDSEGSALPAHPPAPMSAPAAKQGAEEEAERLLAAAKLNPNDGGPFRSLGHHYARAGDAQRAARCFERAVALDPDDAESGEALCDLLDAEGKESLELAVCKEAAGKSPRAFWAFRRLGYLQVHQKKWSDAIQSLQHSIRGYPTCADLWEALGLAYHRLGMFTAAVKSYGRAIELDSSRVFALIESGNIQLMLGYFRKGVEQFRSAVEMAPHNHSAYFGLASALLAWSKHCVTIGAFTWAANLLKEASETAKVCTSLAGNLSCVWKLHADTQLALARCFPWEDRHIKRGMDEQNFKASVLQWRNTCLSAANSAKLSYQRALHLTPWEANIHIDTAICLDLICTMEENNSADPIVWELPEKMSLGGLMLEPVNKDFWVTLGSVSSNQALKQHSLIRALQLDTSLSEAWAYLGKVLLFMQLLVACLTLFTSRKVTNSWTFRFTDNQVTSNWQDKHLIELEALIHRWPCHGLECRQKTITNLGAGAVNESYESCLRAVQILPLPEFQIGLGTIAARSGELMSPQGTNGCKTGCSASASLPRITQYKWLGL</sequence>
<evidence type="ECO:0000313" key="5">
    <source>
        <dbReference type="EnsemblPlants" id="AET1Gv20528300.22"/>
    </source>
</evidence>
<dbReference type="SUPFAM" id="SSF48452">
    <property type="entry name" value="TPR-like"/>
    <property type="match status" value="1"/>
</dbReference>
<dbReference type="GO" id="GO:0055087">
    <property type="term" value="C:Ski complex"/>
    <property type="evidence" value="ECO:0007669"/>
    <property type="project" value="InterPro"/>
</dbReference>
<reference evidence="6" key="1">
    <citation type="journal article" date="2014" name="Science">
        <title>Ancient hybridizations among the ancestral genomes of bread wheat.</title>
        <authorList>
            <consortium name="International Wheat Genome Sequencing Consortium,"/>
            <person name="Marcussen T."/>
            <person name="Sandve S.R."/>
            <person name="Heier L."/>
            <person name="Spannagl M."/>
            <person name="Pfeifer M."/>
            <person name="Jakobsen K.S."/>
            <person name="Wulff B.B."/>
            <person name="Steuernagel B."/>
            <person name="Mayer K.F."/>
            <person name="Olsen O.A."/>
        </authorList>
    </citation>
    <scope>NUCLEOTIDE SEQUENCE [LARGE SCALE GENOMIC DNA]</scope>
    <source>
        <strain evidence="6">cv. AL8/78</strain>
    </source>
</reference>
<dbReference type="AlphaFoldDB" id="A0A452YTH4"/>
<protein>
    <submittedName>
        <fullName evidence="5">Uncharacterized protein</fullName>
    </submittedName>
</protein>
<keyword evidence="2 3" id="KW-0802">TPR repeat</keyword>
<dbReference type="Pfam" id="PF13181">
    <property type="entry name" value="TPR_8"/>
    <property type="match status" value="1"/>
</dbReference>
<keyword evidence="1" id="KW-0677">Repeat</keyword>
<feature type="repeat" description="TPR" evidence="3">
    <location>
        <begin position="210"/>
        <end position="243"/>
    </location>
</feature>
<dbReference type="PROSITE" id="PS50005">
    <property type="entry name" value="TPR"/>
    <property type="match status" value="3"/>
</dbReference>
<reference evidence="6" key="2">
    <citation type="journal article" date="2017" name="Nat. Plants">
        <title>The Aegilops tauschii genome reveals multiple impacts of transposons.</title>
        <authorList>
            <person name="Zhao G."/>
            <person name="Zou C."/>
            <person name="Li K."/>
            <person name="Wang K."/>
            <person name="Li T."/>
            <person name="Gao L."/>
            <person name="Zhang X."/>
            <person name="Wang H."/>
            <person name="Yang Z."/>
            <person name="Liu X."/>
            <person name="Jiang W."/>
            <person name="Mao L."/>
            <person name="Kong X."/>
            <person name="Jiao Y."/>
            <person name="Jia J."/>
        </authorList>
    </citation>
    <scope>NUCLEOTIDE SEQUENCE [LARGE SCALE GENOMIC DNA]</scope>
    <source>
        <strain evidence="6">cv. AL8/78</strain>
    </source>
</reference>
<dbReference type="PANTHER" id="PTHR15704">
    <property type="entry name" value="SUPERKILLER 3 PROTEIN-RELATED"/>
    <property type="match status" value="1"/>
</dbReference>